<dbReference type="CDD" id="cd00303">
    <property type="entry name" value="retropepsin_like"/>
    <property type="match status" value="1"/>
</dbReference>
<dbReference type="EMBL" id="KZ451900">
    <property type="protein sequence ID" value="PKA64798.1"/>
    <property type="molecule type" value="Genomic_DNA"/>
</dbReference>
<dbReference type="InterPro" id="IPR021109">
    <property type="entry name" value="Peptidase_aspartic_dom_sf"/>
</dbReference>
<dbReference type="PANTHER" id="PTHR35046">
    <property type="entry name" value="ZINC KNUCKLE (CCHC-TYPE) FAMILY PROTEIN"/>
    <property type="match status" value="1"/>
</dbReference>
<dbReference type="SUPFAM" id="SSF50630">
    <property type="entry name" value="Acid proteases"/>
    <property type="match status" value="1"/>
</dbReference>
<dbReference type="OrthoDB" id="1729247at2759"/>
<sequence length="145" mass="17077">MDHYYEWYMSENQKVRFAKMKLTMQAKLYINNVERLLQHDRQEPIGSYIRINEKACKIIIDSRSCVNVIATTTVSRTSLTPESHPNSYKVSWFNTSSMEVAQRCLVLIRFNSYQDKVWCDVLLMEVGSIILGRLWLYDLDITLRG</sequence>
<protein>
    <submittedName>
        <fullName evidence="1">Uncharacterized protein</fullName>
    </submittedName>
</protein>
<dbReference type="Gene3D" id="2.40.70.10">
    <property type="entry name" value="Acid Proteases"/>
    <property type="match status" value="1"/>
</dbReference>
<organism evidence="1 2">
    <name type="scientific">Apostasia shenzhenica</name>
    <dbReference type="NCBI Taxonomy" id="1088818"/>
    <lineage>
        <taxon>Eukaryota</taxon>
        <taxon>Viridiplantae</taxon>
        <taxon>Streptophyta</taxon>
        <taxon>Embryophyta</taxon>
        <taxon>Tracheophyta</taxon>
        <taxon>Spermatophyta</taxon>
        <taxon>Magnoliopsida</taxon>
        <taxon>Liliopsida</taxon>
        <taxon>Asparagales</taxon>
        <taxon>Orchidaceae</taxon>
        <taxon>Apostasioideae</taxon>
        <taxon>Apostasia</taxon>
    </lineage>
</organism>
<name>A0A2I0BAH1_9ASPA</name>
<accession>A0A2I0BAH1</accession>
<dbReference type="Proteomes" id="UP000236161">
    <property type="component" value="Unassembled WGS sequence"/>
</dbReference>
<evidence type="ECO:0000313" key="1">
    <source>
        <dbReference type="EMBL" id="PKA64798.1"/>
    </source>
</evidence>
<dbReference type="PANTHER" id="PTHR35046:SF9">
    <property type="entry name" value="RNA-DIRECTED DNA POLYMERASE"/>
    <property type="match status" value="1"/>
</dbReference>
<keyword evidence="2" id="KW-1185">Reference proteome</keyword>
<evidence type="ECO:0000313" key="2">
    <source>
        <dbReference type="Proteomes" id="UP000236161"/>
    </source>
</evidence>
<reference evidence="1 2" key="1">
    <citation type="journal article" date="2017" name="Nature">
        <title>The Apostasia genome and the evolution of orchids.</title>
        <authorList>
            <person name="Zhang G.Q."/>
            <person name="Liu K.W."/>
            <person name="Li Z."/>
            <person name="Lohaus R."/>
            <person name="Hsiao Y.Y."/>
            <person name="Niu S.C."/>
            <person name="Wang J.Y."/>
            <person name="Lin Y.C."/>
            <person name="Xu Q."/>
            <person name="Chen L.J."/>
            <person name="Yoshida K."/>
            <person name="Fujiwara S."/>
            <person name="Wang Z.W."/>
            <person name="Zhang Y.Q."/>
            <person name="Mitsuda N."/>
            <person name="Wang M."/>
            <person name="Liu G.H."/>
            <person name="Pecoraro L."/>
            <person name="Huang H.X."/>
            <person name="Xiao X.J."/>
            <person name="Lin M."/>
            <person name="Wu X.Y."/>
            <person name="Wu W.L."/>
            <person name="Chen Y.Y."/>
            <person name="Chang S.B."/>
            <person name="Sakamoto S."/>
            <person name="Ohme-Takagi M."/>
            <person name="Yagi M."/>
            <person name="Zeng S.J."/>
            <person name="Shen C.Y."/>
            <person name="Yeh C.M."/>
            <person name="Luo Y.B."/>
            <person name="Tsai W.C."/>
            <person name="Van de Peer Y."/>
            <person name="Liu Z.J."/>
        </authorList>
    </citation>
    <scope>NUCLEOTIDE SEQUENCE [LARGE SCALE GENOMIC DNA]</scope>
    <source>
        <strain evidence="2">cv. Shenzhen</strain>
        <tissue evidence="1">Stem</tissue>
    </source>
</reference>
<gene>
    <name evidence="1" type="ORF">AXF42_Ash016829</name>
</gene>
<dbReference type="AlphaFoldDB" id="A0A2I0BAH1"/>
<proteinExistence type="predicted"/>